<dbReference type="InterPro" id="IPR009057">
    <property type="entry name" value="Homeodomain-like_sf"/>
</dbReference>
<gene>
    <name evidence="2" type="ORF">JOF43_001364</name>
</gene>
<dbReference type="GO" id="GO:0003677">
    <property type="term" value="F:DNA binding"/>
    <property type="evidence" value="ECO:0007669"/>
    <property type="project" value="UniProtKB-KW"/>
</dbReference>
<evidence type="ECO:0000259" key="1">
    <source>
        <dbReference type="PROSITE" id="PS51071"/>
    </source>
</evidence>
<evidence type="ECO:0000313" key="2">
    <source>
        <dbReference type="EMBL" id="MBP2381407.1"/>
    </source>
</evidence>
<comment type="caution">
    <text evidence="2">The sequence shown here is derived from an EMBL/GenBank/DDBJ whole genome shotgun (WGS) entry which is preliminary data.</text>
</comment>
<dbReference type="EMBL" id="JAGIOD010000001">
    <property type="protein sequence ID" value="MBP2381407.1"/>
    <property type="molecule type" value="Genomic_DNA"/>
</dbReference>
<dbReference type="Gene3D" id="1.10.10.10">
    <property type="entry name" value="Winged helix-like DNA-binding domain superfamily/Winged helix DNA-binding domain"/>
    <property type="match status" value="1"/>
</dbReference>
<dbReference type="InterPro" id="IPR047640">
    <property type="entry name" value="RpiR-like"/>
</dbReference>
<keyword evidence="2" id="KW-0238">DNA-binding</keyword>
<dbReference type="Gene3D" id="3.40.50.10490">
    <property type="entry name" value="Glucose-6-phosphate isomerase like protein, domain 1"/>
    <property type="match status" value="1"/>
</dbReference>
<dbReference type="RefSeq" id="WP_209900529.1">
    <property type="nucleotide sequence ID" value="NZ_BAAAJW010000002.1"/>
</dbReference>
<dbReference type="InterPro" id="IPR036388">
    <property type="entry name" value="WH-like_DNA-bd_sf"/>
</dbReference>
<keyword evidence="3" id="KW-1185">Reference proteome</keyword>
<name>A0ABS4WYX7_9MICO</name>
<protein>
    <submittedName>
        <fullName evidence="2">DNA-binding MurR/RpiR family transcriptional regulator</fullName>
    </submittedName>
</protein>
<accession>A0ABS4WYX7</accession>
<feature type="domain" description="HTH rpiR-type" evidence="1">
    <location>
        <begin position="1"/>
        <end position="72"/>
    </location>
</feature>
<dbReference type="InterPro" id="IPR046348">
    <property type="entry name" value="SIS_dom_sf"/>
</dbReference>
<dbReference type="PANTHER" id="PTHR30514">
    <property type="entry name" value="GLUCOKINASE"/>
    <property type="match status" value="1"/>
</dbReference>
<sequence>MWPVDAPELTRQEEAIAHYALEDPLTFATSSGSAIATRTKTSEASVARAAKKLGFGNVKEMKTFCASRVQETANLQSVLSGRLDALDADDGSPADPPHTTRRTVTSALRSAANLVLGVEESVDWSAVEDAAIRLGESPRVIVYGLGTGYSIAQYAEIELSRLGLDARATTGGGHANAQAAFQVVADDVVLVVAPRAIFPDIERFLAAVLRTTQHVYVITQASLPSALHSAGACALRLPSSGGSGATDAVGAIALLDALVAEIARRHPRRALEARTIAQAYRDEFSR</sequence>
<proteinExistence type="predicted"/>
<dbReference type="Proteomes" id="UP001519290">
    <property type="component" value="Unassembled WGS sequence"/>
</dbReference>
<evidence type="ECO:0000313" key="3">
    <source>
        <dbReference type="Proteomes" id="UP001519290"/>
    </source>
</evidence>
<dbReference type="Pfam" id="PF01418">
    <property type="entry name" value="HTH_6"/>
    <property type="match status" value="1"/>
</dbReference>
<reference evidence="2 3" key="1">
    <citation type="submission" date="2021-03" db="EMBL/GenBank/DDBJ databases">
        <title>Sequencing the genomes of 1000 actinobacteria strains.</title>
        <authorList>
            <person name="Klenk H.-P."/>
        </authorList>
    </citation>
    <scope>NUCLEOTIDE SEQUENCE [LARGE SCALE GENOMIC DNA]</scope>
    <source>
        <strain evidence="2 3">DSM 14566</strain>
    </source>
</reference>
<dbReference type="SUPFAM" id="SSF46689">
    <property type="entry name" value="Homeodomain-like"/>
    <property type="match status" value="1"/>
</dbReference>
<dbReference type="SUPFAM" id="SSF53697">
    <property type="entry name" value="SIS domain"/>
    <property type="match status" value="1"/>
</dbReference>
<dbReference type="InterPro" id="IPR000281">
    <property type="entry name" value="HTH_RpiR"/>
</dbReference>
<dbReference type="PROSITE" id="PS51071">
    <property type="entry name" value="HTH_RPIR"/>
    <property type="match status" value="1"/>
</dbReference>
<organism evidence="2 3">
    <name type="scientific">Brachybacterium sacelli</name>
    <dbReference type="NCBI Taxonomy" id="173364"/>
    <lineage>
        <taxon>Bacteria</taxon>
        <taxon>Bacillati</taxon>
        <taxon>Actinomycetota</taxon>
        <taxon>Actinomycetes</taxon>
        <taxon>Micrococcales</taxon>
        <taxon>Dermabacteraceae</taxon>
        <taxon>Brachybacterium</taxon>
    </lineage>
</organism>